<accession>A0A1W6LDC8</accession>
<dbReference type="PANTHER" id="PTHR23028:SF131">
    <property type="entry name" value="BLR2367 PROTEIN"/>
    <property type="match status" value="1"/>
</dbReference>
<evidence type="ECO:0000313" key="1">
    <source>
        <dbReference type="EMBL" id="ARN22227.1"/>
    </source>
</evidence>
<dbReference type="GO" id="GO:0016020">
    <property type="term" value="C:membrane"/>
    <property type="evidence" value="ECO:0007669"/>
    <property type="project" value="TreeGrafter"/>
</dbReference>
<dbReference type="Pfam" id="PF01757">
    <property type="entry name" value="Acyl_transf_3"/>
    <property type="match status" value="1"/>
</dbReference>
<dbReference type="AlphaFoldDB" id="A0A1W6LDC8"/>
<dbReference type="GO" id="GO:0000271">
    <property type="term" value="P:polysaccharide biosynthetic process"/>
    <property type="evidence" value="ECO:0007669"/>
    <property type="project" value="TreeGrafter"/>
</dbReference>
<dbReference type="EMBL" id="CP015118">
    <property type="protein sequence ID" value="ARN22227.1"/>
    <property type="molecule type" value="Genomic_DNA"/>
</dbReference>
<gene>
    <name evidence="1" type="ORF">A4W93_21285</name>
</gene>
<keyword evidence="2" id="KW-1185">Reference proteome</keyword>
<name>A0A1W6LDC8_9BURK</name>
<dbReference type="STRING" id="946333.A4W93_21285"/>
<dbReference type="GO" id="GO:0016747">
    <property type="term" value="F:acyltransferase activity, transferring groups other than amino-acyl groups"/>
    <property type="evidence" value="ECO:0007669"/>
    <property type="project" value="InterPro"/>
</dbReference>
<evidence type="ECO:0000313" key="2">
    <source>
        <dbReference type="Proteomes" id="UP000193427"/>
    </source>
</evidence>
<dbReference type="InterPro" id="IPR050879">
    <property type="entry name" value="Acyltransferase_3"/>
</dbReference>
<protein>
    <submittedName>
        <fullName evidence="1">Uncharacterized protein</fullName>
    </submittedName>
</protein>
<dbReference type="InterPro" id="IPR002656">
    <property type="entry name" value="Acyl_transf_3_dom"/>
</dbReference>
<sequence length="366" mass="40104">MSSPAVRTLATPASSAAPVRAARPAEHFGELDVLRGLAAVAVMLFHYTARYAEVYGFPTPLPFHVGFGHYGVELFFGISGFVILMTLQRTRSASHFLVSRFSRLYPAYWAALLLTFTVMTLVPLPGREVHVGQLLVNFTMWQELLGVKHIDHVYWSLQLELIFYVWMFGAYLTGQLSRVRLWVALWLGVSVVVAGGSALLGRDAPYLPSKLLLLPYAALFSVGLVTYDAMQRRTVDALDVLLVAGAVLCAGLWHGPGGAAACAVTAAVFALFATRRLTWLRFGPLVWLGSISYTLYLVHQNIGYAVIDTALRHGAPPLLAVVVAIVVTLSLAAAISRWIERPAMAWIRGRWSKRRSATAPNPRSEG</sequence>
<dbReference type="RefSeq" id="WP_085752525.1">
    <property type="nucleotide sequence ID" value="NZ_BSPR01000006.1"/>
</dbReference>
<dbReference type="OrthoDB" id="9814807at2"/>
<proteinExistence type="predicted"/>
<dbReference type="KEGG" id="rgu:A4W93_21285"/>
<dbReference type="PANTHER" id="PTHR23028">
    <property type="entry name" value="ACETYLTRANSFERASE"/>
    <property type="match status" value="1"/>
</dbReference>
<organism evidence="1 2">
    <name type="scientific">Piscinibacter gummiphilus</name>
    <dbReference type="NCBI Taxonomy" id="946333"/>
    <lineage>
        <taxon>Bacteria</taxon>
        <taxon>Pseudomonadati</taxon>
        <taxon>Pseudomonadota</taxon>
        <taxon>Betaproteobacteria</taxon>
        <taxon>Burkholderiales</taxon>
        <taxon>Sphaerotilaceae</taxon>
        <taxon>Piscinibacter</taxon>
    </lineage>
</organism>
<reference evidence="1 2" key="1">
    <citation type="submission" date="2016-04" db="EMBL/GenBank/DDBJ databases">
        <title>Complete genome sequence of natural rubber-degrading, novel Gram-negative bacterium, Rhizobacter gummiphilus strain NS21.</title>
        <authorList>
            <person name="Tabata M."/>
            <person name="Kasai D."/>
            <person name="Fukuda M."/>
        </authorList>
    </citation>
    <scope>NUCLEOTIDE SEQUENCE [LARGE SCALE GENOMIC DNA]</scope>
    <source>
        <strain evidence="1 2">NS21</strain>
    </source>
</reference>
<dbReference type="Proteomes" id="UP000193427">
    <property type="component" value="Chromosome"/>
</dbReference>